<organism evidence="3 4">
    <name type="scientific">Streptomyces ovatisporus</name>
    <dbReference type="NCBI Taxonomy" id="1128682"/>
    <lineage>
        <taxon>Bacteria</taxon>
        <taxon>Bacillati</taxon>
        <taxon>Actinomycetota</taxon>
        <taxon>Actinomycetes</taxon>
        <taxon>Kitasatosporales</taxon>
        <taxon>Streptomycetaceae</taxon>
        <taxon>Streptomyces</taxon>
    </lineage>
</organism>
<evidence type="ECO:0000256" key="1">
    <source>
        <dbReference type="SAM" id="MobiDB-lite"/>
    </source>
</evidence>
<feature type="domain" description="Amine oxidase" evidence="2">
    <location>
        <begin position="26"/>
        <end position="503"/>
    </location>
</feature>
<accession>A0ABV9A5J4</accession>
<dbReference type="Gene3D" id="3.50.50.60">
    <property type="entry name" value="FAD/NAD(P)-binding domain"/>
    <property type="match status" value="2"/>
</dbReference>
<comment type="caution">
    <text evidence="3">The sequence shown here is derived from an EMBL/GenBank/DDBJ whole genome shotgun (WGS) entry which is preliminary data.</text>
</comment>
<name>A0ABV9A5J4_9ACTN</name>
<feature type="compositionally biased region" description="Low complexity" evidence="1">
    <location>
        <begin position="136"/>
        <end position="157"/>
    </location>
</feature>
<proteinExistence type="predicted"/>
<evidence type="ECO:0000259" key="2">
    <source>
        <dbReference type="Pfam" id="PF01593"/>
    </source>
</evidence>
<feature type="compositionally biased region" description="Basic and acidic residues" evidence="1">
    <location>
        <begin position="158"/>
        <end position="181"/>
    </location>
</feature>
<dbReference type="PANTHER" id="PTHR42841">
    <property type="entry name" value="AMINE OXIDASE"/>
    <property type="match status" value="1"/>
</dbReference>
<protein>
    <submittedName>
        <fullName evidence="3">FAD-dependent oxidoreductase</fullName>
    </submittedName>
</protein>
<dbReference type="InterPro" id="IPR002937">
    <property type="entry name" value="Amino_oxidase"/>
</dbReference>
<dbReference type="SUPFAM" id="SSF51905">
    <property type="entry name" value="FAD/NAD(P)-binding domain"/>
    <property type="match status" value="1"/>
</dbReference>
<keyword evidence="4" id="KW-1185">Reference proteome</keyword>
<dbReference type="PRINTS" id="PR00419">
    <property type="entry name" value="ADXRDTASE"/>
</dbReference>
<evidence type="ECO:0000313" key="4">
    <source>
        <dbReference type="Proteomes" id="UP001595997"/>
    </source>
</evidence>
<sequence length="529" mass="55004">MHSSDTARSGPPHTPDADVVVIGAGLAGLAAAHHLTRAGLHVTVLEATPRVGGRMATERVDGYLLDRSGRLLCPAWPEFARLPALAQLELRHFAPGALLRTDGRTHRVGDLQRLNGRRAARSAPAQRTGTPDAAAATAAGAAAPPGVRTGRTGLTGRADAHADRSEPVARAERAARTERTDRRRTRGALTTARALTSARSRAAVTGALDTARLRNALARFAAVPSDRLLARTELPAAQALSTRGLPARTVGSLVRPLLAALLSDPGLTTSSRVADLALRGFVRGGCCVPAGGMAAVPDLLAAELPPGTIRTDVHAVSVTTNSVTTRDHGTLACRAVVVATDAADAGELLPGLRVPGFHPMTVLHHAVDEPLPLSPSLLVDGDADRHGPVSHTWAASAVDPTRAEPGRTLITSVVLGQAAADPVTVLDKASRPQLGTLHGIPADRWTLLAAHHDARAVPAMPAPHDMRRPVRVLSGLYVCGEHRDTSTAQGALVSGRRAASEVLRDFGMPLPKEEPASQPAPGRRSHAAA</sequence>
<dbReference type="EMBL" id="JBHSFH010000003">
    <property type="protein sequence ID" value="MFC4492881.1"/>
    <property type="molecule type" value="Genomic_DNA"/>
</dbReference>
<gene>
    <name evidence="3" type="ORF">ACFPA8_01855</name>
</gene>
<reference evidence="4" key="1">
    <citation type="journal article" date="2019" name="Int. J. Syst. Evol. Microbiol.">
        <title>The Global Catalogue of Microorganisms (GCM) 10K type strain sequencing project: providing services to taxonomists for standard genome sequencing and annotation.</title>
        <authorList>
            <consortium name="The Broad Institute Genomics Platform"/>
            <consortium name="The Broad Institute Genome Sequencing Center for Infectious Disease"/>
            <person name="Wu L."/>
            <person name="Ma J."/>
        </authorList>
    </citation>
    <scope>NUCLEOTIDE SEQUENCE [LARGE SCALE GENOMIC DNA]</scope>
    <source>
        <strain evidence="4">CGMCC 4.7357</strain>
    </source>
</reference>
<feature type="region of interest" description="Disordered" evidence="1">
    <location>
        <begin position="136"/>
        <end position="187"/>
    </location>
</feature>
<dbReference type="InterPro" id="IPR036188">
    <property type="entry name" value="FAD/NAD-bd_sf"/>
</dbReference>
<evidence type="ECO:0000313" key="3">
    <source>
        <dbReference type="EMBL" id="MFC4492881.1"/>
    </source>
</evidence>
<dbReference type="Pfam" id="PF01593">
    <property type="entry name" value="Amino_oxidase"/>
    <property type="match status" value="1"/>
</dbReference>
<feature type="region of interest" description="Disordered" evidence="1">
    <location>
        <begin position="505"/>
        <end position="529"/>
    </location>
</feature>
<dbReference type="Proteomes" id="UP001595997">
    <property type="component" value="Unassembled WGS sequence"/>
</dbReference>
<dbReference type="Gene3D" id="3.90.660.20">
    <property type="entry name" value="Protoporphyrinogen oxidase, mitochondrial, domain 2"/>
    <property type="match status" value="1"/>
</dbReference>
<dbReference type="RefSeq" id="WP_386441225.1">
    <property type="nucleotide sequence ID" value="NZ_JBHSFH010000003.1"/>
</dbReference>